<feature type="transmembrane region" description="Helical" evidence="7">
    <location>
        <begin position="163"/>
        <end position="182"/>
    </location>
</feature>
<evidence type="ECO:0000259" key="8">
    <source>
        <dbReference type="PROSITE" id="PS50850"/>
    </source>
</evidence>
<keyword evidence="6 7" id="KW-0472">Membrane</keyword>
<dbReference type="SUPFAM" id="SSF103473">
    <property type="entry name" value="MFS general substrate transporter"/>
    <property type="match status" value="1"/>
</dbReference>
<dbReference type="Pfam" id="PF07690">
    <property type="entry name" value="MFS_1"/>
    <property type="match status" value="1"/>
</dbReference>
<feature type="transmembrane region" description="Helical" evidence="7">
    <location>
        <begin position="245"/>
        <end position="270"/>
    </location>
</feature>
<dbReference type="PANTHER" id="PTHR23517">
    <property type="entry name" value="RESISTANCE PROTEIN MDTM, PUTATIVE-RELATED-RELATED"/>
    <property type="match status" value="1"/>
</dbReference>
<reference evidence="10" key="1">
    <citation type="submission" date="2016-10" db="EMBL/GenBank/DDBJ databases">
        <authorList>
            <person name="Varghese N."/>
            <person name="Submissions S."/>
        </authorList>
    </citation>
    <scope>NUCLEOTIDE SEQUENCE [LARGE SCALE GENOMIC DNA]</scope>
    <source>
        <strain evidence="10">DSM 45237</strain>
    </source>
</reference>
<keyword evidence="2" id="KW-0813">Transport</keyword>
<accession>A0A1H5PYM2</accession>
<dbReference type="Proteomes" id="UP000181980">
    <property type="component" value="Unassembled WGS sequence"/>
</dbReference>
<keyword evidence="4 7" id="KW-0812">Transmembrane</keyword>
<feature type="transmembrane region" description="Helical" evidence="7">
    <location>
        <begin position="139"/>
        <end position="157"/>
    </location>
</feature>
<dbReference type="AlphaFoldDB" id="A0A1H5PYM2"/>
<evidence type="ECO:0000256" key="1">
    <source>
        <dbReference type="ARBA" id="ARBA00004651"/>
    </source>
</evidence>
<keyword evidence="5 7" id="KW-1133">Transmembrane helix</keyword>
<gene>
    <name evidence="9" type="ORF">SAMN04488561_6977</name>
</gene>
<feature type="transmembrane region" description="Helical" evidence="7">
    <location>
        <begin position="382"/>
        <end position="403"/>
    </location>
</feature>
<dbReference type="GO" id="GO:0022857">
    <property type="term" value="F:transmembrane transporter activity"/>
    <property type="evidence" value="ECO:0007669"/>
    <property type="project" value="InterPro"/>
</dbReference>
<evidence type="ECO:0000313" key="10">
    <source>
        <dbReference type="Proteomes" id="UP000181980"/>
    </source>
</evidence>
<dbReference type="InterPro" id="IPR050171">
    <property type="entry name" value="MFS_Transporters"/>
</dbReference>
<keyword evidence="3" id="KW-1003">Cell membrane</keyword>
<sequence length="419" mass="44004">MIATVRELRTFDRPIRLLALSQFAINLGFYMLMPYLAAHLSVTVGLAGWLVGLILGARNFSQQGMFLVGGTLADRLGYKRLIVAGCALRAAGFVLLALATSVPALLVASMATGFAGALFNPAVRAYVAQDAGGRRVEAFAVFNVFYQAGILLGPLIGLLLTSVAFELTCTVAALVFAGLTVLQVRALPDRRPFEPAPSVLAGWRIVFANRRFLAFSVVMAGSYVLSFQVYLALPLETGRLASSPGAATVAVGILFAVSGLIAVAGQLRVTEWCRRRWDGGRCIAAGLLLMAAAFLVPLPVVLREEAGGVATFVPLLVSVCVLTVGTMVVFPFEMDTIVSLAGDRLVATHYGLYNTICGVGIAAGTLGTGGLLELARAHGVPWVPWLLLAVLGTACALGVHVLARSGRLRPRPVALVGTA</sequence>
<feature type="transmembrane region" description="Helical" evidence="7">
    <location>
        <begin position="212"/>
        <end position="233"/>
    </location>
</feature>
<dbReference type="InterPro" id="IPR011701">
    <property type="entry name" value="MFS"/>
</dbReference>
<evidence type="ECO:0000256" key="6">
    <source>
        <dbReference type="ARBA" id="ARBA00023136"/>
    </source>
</evidence>
<feature type="transmembrane region" description="Helical" evidence="7">
    <location>
        <begin position="351"/>
        <end position="370"/>
    </location>
</feature>
<evidence type="ECO:0000256" key="4">
    <source>
        <dbReference type="ARBA" id="ARBA00022692"/>
    </source>
</evidence>
<dbReference type="Gene3D" id="1.20.1250.20">
    <property type="entry name" value="MFS general substrate transporter like domains"/>
    <property type="match status" value="1"/>
</dbReference>
<organism evidence="9 10">
    <name type="scientific">Jiangella alba</name>
    <dbReference type="NCBI Taxonomy" id="561176"/>
    <lineage>
        <taxon>Bacteria</taxon>
        <taxon>Bacillati</taxon>
        <taxon>Actinomycetota</taxon>
        <taxon>Actinomycetes</taxon>
        <taxon>Jiangellales</taxon>
        <taxon>Jiangellaceae</taxon>
        <taxon>Jiangella</taxon>
    </lineage>
</organism>
<keyword evidence="10" id="KW-1185">Reference proteome</keyword>
<dbReference type="STRING" id="561176.SAMN04488561_6977"/>
<dbReference type="PANTHER" id="PTHR23517:SF2">
    <property type="entry name" value="MULTIDRUG RESISTANCE PROTEIN MDTH"/>
    <property type="match status" value="1"/>
</dbReference>
<feature type="transmembrane region" description="Helical" evidence="7">
    <location>
        <begin position="308"/>
        <end position="330"/>
    </location>
</feature>
<feature type="domain" description="Major facilitator superfamily (MFS) profile" evidence="8">
    <location>
        <begin position="1"/>
        <end position="407"/>
    </location>
</feature>
<feature type="transmembrane region" description="Helical" evidence="7">
    <location>
        <begin position="39"/>
        <end position="60"/>
    </location>
</feature>
<feature type="transmembrane region" description="Helical" evidence="7">
    <location>
        <begin position="105"/>
        <end position="127"/>
    </location>
</feature>
<evidence type="ECO:0000256" key="5">
    <source>
        <dbReference type="ARBA" id="ARBA00022989"/>
    </source>
</evidence>
<evidence type="ECO:0000256" key="3">
    <source>
        <dbReference type="ARBA" id="ARBA00022475"/>
    </source>
</evidence>
<evidence type="ECO:0000256" key="2">
    <source>
        <dbReference type="ARBA" id="ARBA00022448"/>
    </source>
</evidence>
<feature type="transmembrane region" description="Helical" evidence="7">
    <location>
        <begin position="81"/>
        <end position="99"/>
    </location>
</feature>
<dbReference type="InterPro" id="IPR020846">
    <property type="entry name" value="MFS_dom"/>
</dbReference>
<dbReference type="GO" id="GO:0005886">
    <property type="term" value="C:plasma membrane"/>
    <property type="evidence" value="ECO:0007669"/>
    <property type="project" value="UniProtKB-SubCell"/>
</dbReference>
<protein>
    <submittedName>
        <fullName evidence="9">Predicted arabinose efflux permease, MFS family</fullName>
    </submittedName>
</protein>
<dbReference type="InterPro" id="IPR036259">
    <property type="entry name" value="MFS_trans_sf"/>
</dbReference>
<dbReference type="EMBL" id="FNUC01000004">
    <property type="protein sequence ID" value="SEF18906.1"/>
    <property type="molecule type" value="Genomic_DNA"/>
</dbReference>
<dbReference type="PROSITE" id="PS50850">
    <property type="entry name" value="MFS"/>
    <property type="match status" value="1"/>
</dbReference>
<comment type="subcellular location">
    <subcellularLocation>
        <location evidence="1">Cell membrane</location>
        <topology evidence="1">Multi-pass membrane protein</topology>
    </subcellularLocation>
</comment>
<evidence type="ECO:0000313" key="9">
    <source>
        <dbReference type="EMBL" id="SEF18906.1"/>
    </source>
</evidence>
<feature type="transmembrane region" description="Helical" evidence="7">
    <location>
        <begin position="282"/>
        <end position="302"/>
    </location>
</feature>
<evidence type="ECO:0000256" key="7">
    <source>
        <dbReference type="SAM" id="Phobius"/>
    </source>
</evidence>
<dbReference type="RefSeq" id="WP_171906735.1">
    <property type="nucleotide sequence ID" value="NZ_FNUC01000004.1"/>
</dbReference>
<proteinExistence type="predicted"/>
<name>A0A1H5PYM2_9ACTN</name>